<dbReference type="PROSITE" id="PS00061">
    <property type="entry name" value="ADH_SHORT"/>
    <property type="match status" value="1"/>
</dbReference>
<evidence type="ECO:0000256" key="2">
    <source>
        <dbReference type="ARBA" id="ARBA00022857"/>
    </source>
</evidence>
<proteinExistence type="inferred from homology"/>
<evidence type="ECO:0000256" key="3">
    <source>
        <dbReference type="ARBA" id="ARBA00023002"/>
    </source>
</evidence>
<comment type="similarity">
    <text evidence="1">Belongs to the short-chain dehydrogenases/reductases (SDR) family.</text>
</comment>
<keyword evidence="2" id="KW-0521">NADP</keyword>
<dbReference type="Gene3D" id="3.40.50.720">
    <property type="entry name" value="NAD(P)-binding Rossmann-like Domain"/>
    <property type="match status" value="1"/>
</dbReference>
<dbReference type="VEuPathDB" id="FungiDB:F9C07_2200580"/>
<sequence>MASMQLSDADIPSCAGKTVVITGGSSGIGWATGKIFASHGARVFLLDVRAPQEGLPLNSQYIECDITKWADILAAFEIAGDVIDILVANAGVSEEVNYFEDTFDSEGKLVEPGYNVIEVNLRGTINVIKVGLSIMRLRKTAGSIVITSSATAYSPEYSLPVYSATKLGLIGLMRALRATLPLDNITINTVAPAATLTGLIPPELAKPIIAMGLPTSSADFVGLAVAYSAVALETRQVELYGKDPDTATVECKGRWNGRTILTLGDRYTELEQAISDLRPQWFDLLEEMSLDEGSTYNEKLISISRGDVAPDRTIPAQWIMYDLWEDMRACDHVLADELLEPVFTFMRAQTDKTRLTIHQFGEYLDYREKDVGQALLSGLQRYTMKLYLTEEDLRMAAPAERNCAKHIAILNDIYSWRKELLASKTLHHEGAAICSSVQVLSEVTALSHAATQRVLWTMCREWESVHKQLVTEVAGTGSRDLLDYIHGLEFQMSGNERWSESTPRYHF</sequence>
<dbReference type="GO" id="GO:0016491">
    <property type="term" value="F:oxidoreductase activity"/>
    <property type="evidence" value="ECO:0007669"/>
    <property type="project" value="UniProtKB-KW"/>
</dbReference>
<accession>A0A5N6HJK1</accession>
<gene>
    <name evidence="4" type="ORF">BDV35DRAFT_403455</name>
</gene>
<dbReference type="SUPFAM" id="SSF48576">
    <property type="entry name" value="Terpenoid synthases"/>
    <property type="match status" value="1"/>
</dbReference>
<dbReference type="Pfam" id="PF00106">
    <property type="entry name" value="adh_short"/>
    <property type="match status" value="1"/>
</dbReference>
<dbReference type="VEuPathDB" id="FungiDB:AFLA_007469"/>
<dbReference type="Proteomes" id="UP000325434">
    <property type="component" value="Unassembled WGS sequence"/>
</dbReference>
<organism evidence="4">
    <name type="scientific">Aspergillus flavus</name>
    <dbReference type="NCBI Taxonomy" id="5059"/>
    <lineage>
        <taxon>Eukaryota</taxon>
        <taxon>Fungi</taxon>
        <taxon>Dikarya</taxon>
        <taxon>Ascomycota</taxon>
        <taxon>Pezizomycotina</taxon>
        <taxon>Eurotiomycetes</taxon>
        <taxon>Eurotiomycetidae</taxon>
        <taxon>Eurotiales</taxon>
        <taxon>Aspergillaceae</taxon>
        <taxon>Aspergillus</taxon>
        <taxon>Aspergillus subgen. Circumdati</taxon>
    </lineage>
</organism>
<dbReference type="VEuPathDB" id="FungiDB:F9C07_1834709"/>
<dbReference type="Pfam" id="PF19086">
    <property type="entry name" value="Terpene_syn_C_2"/>
    <property type="match status" value="1"/>
</dbReference>
<evidence type="ECO:0000313" key="4">
    <source>
        <dbReference type="EMBL" id="KAB8252833.1"/>
    </source>
</evidence>
<dbReference type="InterPro" id="IPR008949">
    <property type="entry name" value="Isoprenoid_synthase_dom_sf"/>
</dbReference>
<dbReference type="AlphaFoldDB" id="A0A5N6HJK1"/>
<dbReference type="EMBL" id="ML734553">
    <property type="protein sequence ID" value="KAB8252833.1"/>
    <property type="molecule type" value="Genomic_DNA"/>
</dbReference>
<dbReference type="InterPro" id="IPR002347">
    <property type="entry name" value="SDR_fam"/>
</dbReference>
<protein>
    <submittedName>
        <fullName evidence="4">Uncharacterized protein</fullName>
    </submittedName>
</protein>
<dbReference type="VEuPathDB" id="FungiDB:AFLA_007470"/>
<dbReference type="PRINTS" id="PR00081">
    <property type="entry name" value="GDHRDH"/>
</dbReference>
<evidence type="ECO:0000256" key="1">
    <source>
        <dbReference type="ARBA" id="ARBA00006484"/>
    </source>
</evidence>
<dbReference type="InterPro" id="IPR036291">
    <property type="entry name" value="NAD(P)-bd_dom_sf"/>
</dbReference>
<keyword evidence="3" id="KW-0560">Oxidoreductase</keyword>
<name>A0A5N6HJK1_ASPFL</name>
<dbReference type="InterPro" id="IPR020904">
    <property type="entry name" value="Sc_DH/Rdtase_CS"/>
</dbReference>
<dbReference type="Gene3D" id="1.10.600.10">
    <property type="entry name" value="Farnesyl Diphosphate Synthase"/>
    <property type="match status" value="1"/>
</dbReference>
<reference evidence="4" key="1">
    <citation type="submission" date="2019-04" db="EMBL/GenBank/DDBJ databases">
        <title>Friends and foes A comparative genomics study of 23 Aspergillus species from section Flavi.</title>
        <authorList>
            <consortium name="DOE Joint Genome Institute"/>
            <person name="Kjaerbolling I."/>
            <person name="Vesth T."/>
            <person name="Frisvad J.C."/>
            <person name="Nybo J.L."/>
            <person name="Theobald S."/>
            <person name="Kildgaard S."/>
            <person name="Isbrandt T."/>
            <person name="Kuo A."/>
            <person name="Sato A."/>
            <person name="Lyhne E.K."/>
            <person name="Kogle M.E."/>
            <person name="Wiebenga A."/>
            <person name="Kun R.S."/>
            <person name="Lubbers R.J."/>
            <person name="Makela M.R."/>
            <person name="Barry K."/>
            <person name="Chovatia M."/>
            <person name="Clum A."/>
            <person name="Daum C."/>
            <person name="Haridas S."/>
            <person name="He G."/>
            <person name="LaButti K."/>
            <person name="Lipzen A."/>
            <person name="Mondo S."/>
            <person name="Riley R."/>
            <person name="Salamov A."/>
            <person name="Simmons B.A."/>
            <person name="Magnuson J.K."/>
            <person name="Henrissat B."/>
            <person name="Mortensen U.H."/>
            <person name="Larsen T.O."/>
            <person name="Devries R.P."/>
            <person name="Grigoriev I.V."/>
            <person name="Machida M."/>
            <person name="Baker S.E."/>
            <person name="Andersen M.R."/>
        </authorList>
    </citation>
    <scope>NUCLEOTIDE SEQUENCE [LARGE SCALE GENOMIC DNA]</scope>
    <source>
        <strain evidence="4">CBS 121.62</strain>
    </source>
</reference>
<dbReference type="GO" id="GO:0044550">
    <property type="term" value="P:secondary metabolite biosynthetic process"/>
    <property type="evidence" value="ECO:0007669"/>
    <property type="project" value="UniProtKB-ARBA"/>
</dbReference>
<dbReference type="PANTHER" id="PTHR43180:SF80">
    <property type="entry name" value="NAD(P)-BINDING PROTEIN"/>
    <property type="match status" value="1"/>
</dbReference>
<dbReference type="SUPFAM" id="SSF51735">
    <property type="entry name" value="NAD(P)-binding Rossmann-fold domains"/>
    <property type="match status" value="1"/>
</dbReference>
<dbReference type="PANTHER" id="PTHR43180">
    <property type="entry name" value="3-OXOACYL-(ACYL-CARRIER-PROTEIN) REDUCTASE (AFU_ORTHOLOGUE AFUA_6G11210)"/>
    <property type="match status" value="1"/>
</dbReference>
<dbReference type="PRINTS" id="PR00080">
    <property type="entry name" value="SDRFAMILY"/>
</dbReference>